<dbReference type="AlphaFoldDB" id="A0AAW8T7Q1"/>
<dbReference type="RefSeq" id="WP_222226102.1">
    <property type="nucleotide sequence ID" value="NZ_CP081846.1"/>
</dbReference>
<proteinExistence type="predicted"/>
<evidence type="ECO:0000313" key="1">
    <source>
        <dbReference type="EMBL" id="MDT2544938.1"/>
    </source>
</evidence>
<dbReference type="Proteomes" id="UP001254770">
    <property type="component" value="Unassembled WGS sequence"/>
</dbReference>
<reference evidence="1" key="1">
    <citation type="submission" date="2023-03" db="EMBL/GenBank/DDBJ databases">
        <authorList>
            <person name="Shen W."/>
            <person name="Cai J."/>
        </authorList>
    </citation>
    <scope>NUCLEOTIDE SEQUENCE</scope>
    <source>
        <strain evidence="1">Y15</strain>
    </source>
</reference>
<accession>A0AAW8T7Q1</accession>
<dbReference type="EMBL" id="JARPXL010000010">
    <property type="protein sequence ID" value="MDT2544938.1"/>
    <property type="molecule type" value="Genomic_DNA"/>
</dbReference>
<name>A0AAW8T7Q1_9ENTE</name>
<protein>
    <submittedName>
        <fullName evidence="1">Uncharacterized protein</fullName>
    </submittedName>
</protein>
<organism evidence="1 2">
    <name type="scientific">Enterococcus raffinosus</name>
    <dbReference type="NCBI Taxonomy" id="71452"/>
    <lineage>
        <taxon>Bacteria</taxon>
        <taxon>Bacillati</taxon>
        <taxon>Bacillota</taxon>
        <taxon>Bacilli</taxon>
        <taxon>Lactobacillales</taxon>
        <taxon>Enterococcaceae</taxon>
        <taxon>Enterococcus</taxon>
    </lineage>
</organism>
<gene>
    <name evidence="1" type="ORF">P7D69_11355</name>
</gene>
<comment type="caution">
    <text evidence="1">The sequence shown here is derived from an EMBL/GenBank/DDBJ whole genome shotgun (WGS) entry which is preliminary data.</text>
</comment>
<sequence length="90" mass="10208">MEKMLFLLGSVVLILGIGLYVECQTYAFPIKTVITNNNEKATFLRPKQVVKNGGSILEEELIFVCPSKKQATEENYYSGFKEKVLVFLLE</sequence>
<evidence type="ECO:0000313" key="2">
    <source>
        <dbReference type="Proteomes" id="UP001254770"/>
    </source>
</evidence>